<feature type="transmembrane region" description="Helical" evidence="4">
    <location>
        <begin position="12"/>
        <end position="33"/>
    </location>
</feature>
<dbReference type="AlphaFoldDB" id="A0A9D2NGT0"/>
<dbReference type="PANTHER" id="PTHR43280">
    <property type="entry name" value="ARAC-FAMILY TRANSCRIPTIONAL REGULATOR"/>
    <property type="match status" value="1"/>
</dbReference>
<keyword evidence="4" id="KW-1133">Transmembrane helix</keyword>
<comment type="caution">
    <text evidence="6">The sequence shown here is derived from an EMBL/GenBank/DDBJ whole genome shotgun (WGS) entry which is preliminary data.</text>
</comment>
<reference evidence="6" key="2">
    <citation type="submission" date="2021-04" db="EMBL/GenBank/DDBJ databases">
        <authorList>
            <person name="Gilroy R."/>
        </authorList>
    </citation>
    <scope>NUCLEOTIDE SEQUENCE</scope>
    <source>
        <strain evidence="6">USAMLcec2-132</strain>
    </source>
</reference>
<feature type="transmembrane region" description="Helical" evidence="4">
    <location>
        <begin position="273"/>
        <end position="294"/>
    </location>
</feature>
<evidence type="ECO:0000256" key="3">
    <source>
        <dbReference type="ARBA" id="ARBA00023163"/>
    </source>
</evidence>
<dbReference type="InterPro" id="IPR009057">
    <property type="entry name" value="Homeodomain-like_sf"/>
</dbReference>
<dbReference type="GO" id="GO:0003700">
    <property type="term" value="F:DNA-binding transcription factor activity"/>
    <property type="evidence" value="ECO:0007669"/>
    <property type="project" value="InterPro"/>
</dbReference>
<dbReference type="PROSITE" id="PS01124">
    <property type="entry name" value="HTH_ARAC_FAMILY_2"/>
    <property type="match status" value="1"/>
</dbReference>
<dbReference type="Proteomes" id="UP000823891">
    <property type="component" value="Unassembled WGS sequence"/>
</dbReference>
<dbReference type="GO" id="GO:0043565">
    <property type="term" value="F:sequence-specific DNA binding"/>
    <property type="evidence" value="ECO:0007669"/>
    <property type="project" value="InterPro"/>
</dbReference>
<reference evidence="6" key="1">
    <citation type="journal article" date="2021" name="PeerJ">
        <title>Extensive microbial diversity within the chicken gut microbiome revealed by metagenomics and culture.</title>
        <authorList>
            <person name="Gilroy R."/>
            <person name="Ravi A."/>
            <person name="Getino M."/>
            <person name="Pursley I."/>
            <person name="Horton D.L."/>
            <person name="Alikhan N.F."/>
            <person name="Baker D."/>
            <person name="Gharbi K."/>
            <person name="Hall N."/>
            <person name="Watson M."/>
            <person name="Adriaenssens E.M."/>
            <person name="Foster-Nyarko E."/>
            <person name="Jarju S."/>
            <person name="Secka A."/>
            <person name="Antonio M."/>
            <person name="Oren A."/>
            <person name="Chaudhuri R.R."/>
            <person name="La Ragione R."/>
            <person name="Hildebrand F."/>
            <person name="Pallen M.J."/>
        </authorList>
    </citation>
    <scope>NUCLEOTIDE SEQUENCE</scope>
    <source>
        <strain evidence="6">USAMLcec2-132</strain>
    </source>
</reference>
<keyword evidence="4" id="KW-0472">Membrane</keyword>
<dbReference type="Pfam" id="PF12833">
    <property type="entry name" value="HTH_18"/>
    <property type="match status" value="1"/>
</dbReference>
<evidence type="ECO:0000256" key="4">
    <source>
        <dbReference type="SAM" id="Phobius"/>
    </source>
</evidence>
<sequence>MLEAMKGTFFRNLFFAFFLLMNILLLVFSAALFGQWEAAQQDREQRENHNQADLAARMIDEKFSAVDLAASQTASSHWLRYVSARSDILYSKVDYSKREEICQTIGNYNDSLRIAKSTAVILPYRNLAIDRVSFWESERYFKSVGLPGNMLSEIETGLDGRYGSLVLFTNDSMKAESGGFAVVRQLEYGLNTDKILLVYVDGRLFSSFLSDLGINLRSLEILFEETPVYSWESPNAADEDGWSEELKSSLHNWSYRITLEPADYAGFDFRMGLFMLILLLSLIILEFAVSWQLASFSVRPVRTLMEKMGIGKASKEGMLDAIEKSWKDLNTQKEWMETLGNQYYKIAETGYLTSLLYGTFERDRIMELTRKFRMPFDDKMYCQTLLFHYLGETDREFLDAMLQLQIQCWQDGVPAVFCQEDGALILEADEAENVLHQEERIRVLLDEMFPELELELHSGKIHRGFDGIGRSYREGKEIQSMMQMQGRLTYYFPLELELKMINSMKLGNFAQTRDILEKLRTENDKRELSIEEKGRVIRQIFEVLRRFYMDMFAEYDSANRGTVGCADIRLDAETLEEELRKESREGHESGMWGILSAALSKIEEQYEKSSEGHALGKELIAYVDAHYSSSELSQQDIADVFHISRPMVSKIFKDAARMNFIDYLHGKRVERAKQLLEQGEWDVISVGKKVGYENEVTFKRAFVKHEGMTPREYIKICRNEGAGRSRV</sequence>
<keyword evidence="1" id="KW-0805">Transcription regulation</keyword>
<accession>A0A9D2NGT0</accession>
<dbReference type="InterPro" id="IPR018060">
    <property type="entry name" value="HTH_AraC"/>
</dbReference>
<dbReference type="SUPFAM" id="SSF46689">
    <property type="entry name" value="Homeodomain-like"/>
    <property type="match status" value="1"/>
</dbReference>
<evidence type="ECO:0000313" key="7">
    <source>
        <dbReference type="Proteomes" id="UP000823891"/>
    </source>
</evidence>
<evidence type="ECO:0000259" key="5">
    <source>
        <dbReference type="PROSITE" id="PS01124"/>
    </source>
</evidence>
<organism evidence="6 7">
    <name type="scientific">Candidatus Eisenbergiella merdavium</name>
    <dbReference type="NCBI Taxonomy" id="2838551"/>
    <lineage>
        <taxon>Bacteria</taxon>
        <taxon>Bacillati</taxon>
        <taxon>Bacillota</taxon>
        <taxon>Clostridia</taxon>
        <taxon>Lachnospirales</taxon>
        <taxon>Lachnospiraceae</taxon>
        <taxon>Eisenbergiella</taxon>
    </lineage>
</organism>
<dbReference type="PANTHER" id="PTHR43280:SF28">
    <property type="entry name" value="HTH-TYPE TRANSCRIPTIONAL ACTIVATOR RHAS"/>
    <property type="match status" value="1"/>
</dbReference>
<feature type="domain" description="HTH araC/xylS-type" evidence="5">
    <location>
        <begin position="617"/>
        <end position="716"/>
    </location>
</feature>
<keyword evidence="4" id="KW-0812">Transmembrane</keyword>
<dbReference type="EMBL" id="DWWS01000044">
    <property type="protein sequence ID" value="HJC24425.1"/>
    <property type="molecule type" value="Genomic_DNA"/>
</dbReference>
<evidence type="ECO:0000256" key="2">
    <source>
        <dbReference type="ARBA" id="ARBA00023125"/>
    </source>
</evidence>
<protein>
    <submittedName>
        <fullName evidence="6">AraC family transcriptional regulator</fullName>
    </submittedName>
</protein>
<keyword evidence="3" id="KW-0804">Transcription</keyword>
<gene>
    <name evidence="6" type="ORF">H9761_12060</name>
</gene>
<keyword evidence="2" id="KW-0238">DNA-binding</keyword>
<dbReference type="SMART" id="SM00342">
    <property type="entry name" value="HTH_ARAC"/>
    <property type="match status" value="1"/>
</dbReference>
<dbReference type="Gene3D" id="1.10.10.60">
    <property type="entry name" value="Homeodomain-like"/>
    <property type="match status" value="2"/>
</dbReference>
<evidence type="ECO:0000313" key="6">
    <source>
        <dbReference type="EMBL" id="HJC24425.1"/>
    </source>
</evidence>
<evidence type="ECO:0000256" key="1">
    <source>
        <dbReference type="ARBA" id="ARBA00023015"/>
    </source>
</evidence>
<name>A0A9D2NGT0_9FIRM</name>
<proteinExistence type="predicted"/>